<accession>A0ABT9V6U2</accession>
<sequence length="72" mass="8472">MPLRSRCHHHYLEYEESTNDLVEVGAIFSKWTDCGHMDFPLDVQETIESNVKEKRNYPISPAQLYLNLLDFS</sequence>
<organism evidence="1 2">
    <name type="scientific">Anoxybacillus andreesenii</name>
    <dbReference type="NCBI Taxonomy" id="1325932"/>
    <lineage>
        <taxon>Bacteria</taxon>
        <taxon>Bacillati</taxon>
        <taxon>Bacillota</taxon>
        <taxon>Bacilli</taxon>
        <taxon>Bacillales</taxon>
        <taxon>Anoxybacillaceae</taxon>
        <taxon>Anoxybacillus</taxon>
    </lineage>
</organism>
<name>A0ABT9V6U2_9BACL</name>
<comment type="caution">
    <text evidence="1">The sequence shown here is derived from an EMBL/GenBank/DDBJ whole genome shotgun (WGS) entry which is preliminary data.</text>
</comment>
<proteinExistence type="predicted"/>
<evidence type="ECO:0000313" key="2">
    <source>
        <dbReference type="Proteomes" id="UP001231362"/>
    </source>
</evidence>
<dbReference type="EMBL" id="JAUSTU010000014">
    <property type="protein sequence ID" value="MDQ0156667.1"/>
    <property type="molecule type" value="Genomic_DNA"/>
</dbReference>
<dbReference type="Proteomes" id="UP001231362">
    <property type="component" value="Unassembled WGS sequence"/>
</dbReference>
<gene>
    <name evidence="1" type="ORF">J2S07_002988</name>
</gene>
<dbReference type="RefSeq" id="WP_307151172.1">
    <property type="nucleotide sequence ID" value="NZ_JAUSTU010000014.1"/>
</dbReference>
<keyword evidence="2" id="KW-1185">Reference proteome</keyword>
<protein>
    <submittedName>
        <fullName evidence="1">Uncharacterized protein</fullName>
    </submittedName>
</protein>
<reference evidence="1 2" key="1">
    <citation type="submission" date="2023-07" db="EMBL/GenBank/DDBJ databases">
        <title>Genomic Encyclopedia of Type Strains, Phase IV (KMG-IV): sequencing the most valuable type-strain genomes for metagenomic binning, comparative biology and taxonomic classification.</title>
        <authorList>
            <person name="Goeker M."/>
        </authorList>
    </citation>
    <scope>NUCLEOTIDE SEQUENCE [LARGE SCALE GENOMIC DNA]</scope>
    <source>
        <strain evidence="1 2">DSM 23948</strain>
    </source>
</reference>
<evidence type="ECO:0000313" key="1">
    <source>
        <dbReference type="EMBL" id="MDQ0156667.1"/>
    </source>
</evidence>